<dbReference type="Proteomes" id="UP001501565">
    <property type="component" value="Unassembled WGS sequence"/>
</dbReference>
<reference evidence="3" key="1">
    <citation type="journal article" date="2019" name="Int. J. Syst. Evol. Microbiol.">
        <title>The Global Catalogue of Microorganisms (GCM) 10K type strain sequencing project: providing services to taxonomists for standard genome sequencing and annotation.</title>
        <authorList>
            <consortium name="The Broad Institute Genomics Platform"/>
            <consortium name="The Broad Institute Genome Sequencing Center for Infectious Disease"/>
            <person name="Wu L."/>
            <person name="Ma J."/>
        </authorList>
    </citation>
    <scope>NUCLEOTIDE SEQUENCE [LARGE SCALE GENOMIC DNA]</scope>
    <source>
        <strain evidence="3">JCM 17551</strain>
    </source>
</reference>
<protein>
    <recommendedName>
        <fullName evidence="4">DUF3899 domain-containing protein</fullName>
    </recommendedName>
</protein>
<name>A0ABP7M7A3_9GAMM</name>
<accession>A0ABP7M7A3</accession>
<evidence type="ECO:0008006" key="4">
    <source>
        <dbReference type="Google" id="ProtNLM"/>
    </source>
</evidence>
<evidence type="ECO:0000313" key="3">
    <source>
        <dbReference type="Proteomes" id="UP001501565"/>
    </source>
</evidence>
<keyword evidence="1" id="KW-1133">Transmembrane helix</keyword>
<keyword evidence="1" id="KW-0472">Membrane</keyword>
<feature type="transmembrane region" description="Helical" evidence="1">
    <location>
        <begin position="6"/>
        <end position="31"/>
    </location>
</feature>
<feature type="transmembrane region" description="Helical" evidence="1">
    <location>
        <begin position="93"/>
        <end position="118"/>
    </location>
</feature>
<sequence length="122" mass="14317">MNNEIVVYITTFTWILACLGIFSWVGIVFYLKSKWLPLIEDILEGGRRLYSLNIYLAGQGSLHYATVFLSKWHAGRMNMQEKRENVPKNAQRIFILSFFFFMANFVLFFSTSVLIVLIRKYS</sequence>
<evidence type="ECO:0000313" key="2">
    <source>
        <dbReference type="EMBL" id="GAA3915989.1"/>
    </source>
</evidence>
<dbReference type="RefSeq" id="WP_344795789.1">
    <property type="nucleotide sequence ID" value="NZ_BAABBN010000004.1"/>
</dbReference>
<dbReference type="EMBL" id="BAABBN010000004">
    <property type="protein sequence ID" value="GAA3915989.1"/>
    <property type="molecule type" value="Genomic_DNA"/>
</dbReference>
<keyword evidence="3" id="KW-1185">Reference proteome</keyword>
<keyword evidence="1" id="KW-0812">Transmembrane</keyword>
<evidence type="ECO:0000256" key="1">
    <source>
        <dbReference type="SAM" id="Phobius"/>
    </source>
</evidence>
<comment type="caution">
    <text evidence="2">The sequence shown here is derived from an EMBL/GenBank/DDBJ whole genome shotgun (WGS) entry which is preliminary data.</text>
</comment>
<gene>
    <name evidence="2" type="ORF">GCM10022277_08340</name>
</gene>
<proteinExistence type="predicted"/>
<organism evidence="2 3">
    <name type="scientific">Litoribacillus peritrichatus</name>
    <dbReference type="NCBI Taxonomy" id="718191"/>
    <lineage>
        <taxon>Bacteria</taxon>
        <taxon>Pseudomonadati</taxon>
        <taxon>Pseudomonadota</taxon>
        <taxon>Gammaproteobacteria</taxon>
        <taxon>Oceanospirillales</taxon>
        <taxon>Oceanospirillaceae</taxon>
        <taxon>Litoribacillus</taxon>
    </lineage>
</organism>
<feature type="transmembrane region" description="Helical" evidence="1">
    <location>
        <begin position="52"/>
        <end position="73"/>
    </location>
</feature>